<name>A0A023G4G0_AMBTT</name>
<dbReference type="InterPro" id="IPR039663">
    <property type="entry name" value="AIP/AIPL1/TTC9"/>
</dbReference>
<evidence type="ECO:0000256" key="2">
    <source>
        <dbReference type="ARBA" id="ARBA00022803"/>
    </source>
</evidence>
<keyword evidence="1" id="KW-0677">Repeat</keyword>
<dbReference type="AlphaFoldDB" id="A0A023G4G0"/>
<proteinExistence type="evidence at transcript level"/>
<accession>A0A023G4G0</accession>
<dbReference type="EMBL" id="GBBM01006781">
    <property type="protein sequence ID" value="JAC28637.1"/>
    <property type="molecule type" value="mRNA"/>
</dbReference>
<sequence>MAATDTDARAMGELSADGQTSQPALSEKRQSTVQNFEHAKVCKQEGNDLYYNHQIKPAIRKYHECLLYVRACQSKYDTAVNPSPVPVSPEVKEELERLKADCYNNLAACLLLRPNCDYSRVVTYCDNVLRVLPGNVKALYRKGVAHYHMGNYTTARSYLNDAKRQRKTPDEEIAKYIKLCNEATERPPGTQ</sequence>
<keyword evidence="4" id="KW-0413">Isomerase</keyword>
<evidence type="ECO:0000256" key="1">
    <source>
        <dbReference type="ARBA" id="ARBA00022737"/>
    </source>
</evidence>
<evidence type="ECO:0000256" key="3">
    <source>
        <dbReference type="SAM" id="MobiDB-lite"/>
    </source>
</evidence>
<protein>
    <submittedName>
        <fullName evidence="4">Putative fkbp-type peptidyl-prolyl cis-trans isomerase</fullName>
    </submittedName>
</protein>
<dbReference type="GO" id="GO:0016853">
    <property type="term" value="F:isomerase activity"/>
    <property type="evidence" value="ECO:0007669"/>
    <property type="project" value="UniProtKB-KW"/>
</dbReference>
<dbReference type="InterPro" id="IPR011990">
    <property type="entry name" value="TPR-like_helical_dom_sf"/>
</dbReference>
<keyword evidence="2" id="KW-0802">TPR repeat</keyword>
<feature type="region of interest" description="Disordered" evidence="3">
    <location>
        <begin position="1"/>
        <end position="30"/>
    </location>
</feature>
<dbReference type="SUPFAM" id="SSF48452">
    <property type="entry name" value="TPR-like"/>
    <property type="match status" value="1"/>
</dbReference>
<dbReference type="PANTHER" id="PTHR11242">
    <property type="entry name" value="ARYL HYDROCARBON RECEPTOR INTERACTING PROTEIN RELATED"/>
    <property type="match status" value="1"/>
</dbReference>
<organism evidence="4">
    <name type="scientific">Amblyomma triste</name>
    <name type="common">Neotropical tick</name>
    <dbReference type="NCBI Taxonomy" id="251400"/>
    <lineage>
        <taxon>Eukaryota</taxon>
        <taxon>Metazoa</taxon>
        <taxon>Ecdysozoa</taxon>
        <taxon>Arthropoda</taxon>
        <taxon>Chelicerata</taxon>
        <taxon>Arachnida</taxon>
        <taxon>Acari</taxon>
        <taxon>Parasitiformes</taxon>
        <taxon>Ixodida</taxon>
        <taxon>Ixodoidea</taxon>
        <taxon>Ixodidae</taxon>
        <taxon>Amblyomminae</taxon>
        <taxon>Amblyomma</taxon>
    </lineage>
</organism>
<dbReference type="PANTHER" id="PTHR11242:SF18">
    <property type="entry name" value="PEPTIDYLPROLYL ISOMERASE"/>
    <property type="match status" value="1"/>
</dbReference>
<feature type="compositionally biased region" description="Basic and acidic residues" evidence="3">
    <location>
        <begin position="1"/>
        <end position="10"/>
    </location>
</feature>
<dbReference type="Gene3D" id="1.25.40.10">
    <property type="entry name" value="Tetratricopeptide repeat domain"/>
    <property type="match status" value="1"/>
</dbReference>
<reference evidence="4" key="1">
    <citation type="submission" date="2014-03" db="EMBL/GenBank/DDBJ databases">
        <title>The sialotranscriptome of Amblyomma triste, Amblyomma parvum and Amblyomma cajennense ticks, uncovered by 454-based RNA-seq.</title>
        <authorList>
            <person name="Garcia G.R."/>
            <person name="Gardinassi L.G."/>
            <person name="Ribeiro J.M."/>
            <person name="Anatriello E."/>
            <person name="Ferreira B.R."/>
            <person name="Moreira H.N."/>
            <person name="Mafra C."/>
            <person name="Olegario M.M."/>
            <person name="Szabo P.J."/>
            <person name="Miranda-Santos I.K."/>
            <person name="Maruyama S.R."/>
        </authorList>
    </citation>
    <scope>NUCLEOTIDE SEQUENCE</scope>
    <source>
        <strain evidence="4">Mato Grasso do Sul</strain>
        <tissue evidence="4">Salivary glands</tissue>
    </source>
</reference>
<dbReference type="SMART" id="SM00028">
    <property type="entry name" value="TPR"/>
    <property type="match status" value="3"/>
</dbReference>
<evidence type="ECO:0000313" key="4">
    <source>
        <dbReference type="EMBL" id="JAC28637.1"/>
    </source>
</evidence>
<dbReference type="InterPro" id="IPR019734">
    <property type="entry name" value="TPR_rpt"/>
</dbReference>